<dbReference type="Proteomes" id="UP001219355">
    <property type="component" value="Chromosome 1"/>
</dbReference>
<feature type="region of interest" description="Disordered" evidence="1">
    <location>
        <begin position="41"/>
        <end position="74"/>
    </location>
</feature>
<feature type="compositionally biased region" description="Polar residues" evidence="1">
    <location>
        <begin position="51"/>
        <end position="60"/>
    </location>
</feature>
<organism evidence="2 3">
    <name type="scientific">Emydomyces testavorans</name>
    <dbReference type="NCBI Taxonomy" id="2070801"/>
    <lineage>
        <taxon>Eukaryota</taxon>
        <taxon>Fungi</taxon>
        <taxon>Dikarya</taxon>
        <taxon>Ascomycota</taxon>
        <taxon>Pezizomycotina</taxon>
        <taxon>Eurotiomycetes</taxon>
        <taxon>Eurotiomycetidae</taxon>
        <taxon>Onygenales</taxon>
        <taxon>Nannizziopsiaceae</taxon>
        <taxon>Emydomyces</taxon>
    </lineage>
</organism>
<name>A0AAF0DBQ4_9EURO</name>
<evidence type="ECO:0000313" key="2">
    <source>
        <dbReference type="EMBL" id="WEW55130.1"/>
    </source>
</evidence>
<sequence length="425" mass="48398">MKLSSAQAFKFLTSKIHPPLPRTPRESQQLLSVLTSSFRRQLDREHPPVQSAESQASARSLSEDRRFNGPVNADQHLSSVLDHPLFSTVPHQPTLTQKQSIRARGNGGANPLAEDPIIILDRAIASGAVDINTIHDCLCRHRLQIDHLPREIMRDKMRDSKFGSRIISWLSSTDEQSKKDFFRNQLTVRFAMPYMLNGNHRRAVMMWLQEIRRHAPCTSRINEEFTLFPHYIVLYEYICAECKYGDGIVPALQFFMDICQILAPTRNGDTLPFYLLSIASRLAQWICSLPASNAQSIPEDLFDGFSQLFEVGDPSVRTRKYYWKAMLALYHPINPNPKFAADHAETLSRGPPIPKRNHSAFLRLYLEAAQLYIKQAEYAKASRLVSTARDLLPVQGISELRQPRSGPRERALPLINEMQSTLLPT</sequence>
<gene>
    <name evidence="2" type="ORF">PRK78_000558</name>
</gene>
<dbReference type="AlphaFoldDB" id="A0AAF0DBQ4"/>
<keyword evidence="3" id="KW-1185">Reference proteome</keyword>
<dbReference type="EMBL" id="CP120627">
    <property type="protein sequence ID" value="WEW55130.1"/>
    <property type="molecule type" value="Genomic_DNA"/>
</dbReference>
<reference evidence="2" key="1">
    <citation type="submission" date="2023-03" db="EMBL/GenBank/DDBJ databases">
        <title>Emydomyces testavorans Genome Sequence.</title>
        <authorList>
            <person name="Hoyer L."/>
        </authorList>
    </citation>
    <scope>NUCLEOTIDE SEQUENCE</scope>
    <source>
        <strain evidence="2">16-2883</strain>
    </source>
</reference>
<evidence type="ECO:0000256" key="1">
    <source>
        <dbReference type="SAM" id="MobiDB-lite"/>
    </source>
</evidence>
<accession>A0AAF0DBQ4</accession>
<evidence type="ECO:0000313" key="3">
    <source>
        <dbReference type="Proteomes" id="UP001219355"/>
    </source>
</evidence>
<protein>
    <submittedName>
        <fullName evidence="2">Uncharacterized protein</fullName>
    </submittedName>
</protein>
<proteinExistence type="predicted"/>